<accession>A0ABP1ZXS5</accession>
<evidence type="ECO:0000313" key="1">
    <source>
        <dbReference type="EMBL" id="CRY69810.1"/>
    </source>
</evidence>
<dbReference type="EMBL" id="CWJL01000130">
    <property type="protein sequence ID" value="CRY69810.1"/>
    <property type="molecule type" value="Genomic_DNA"/>
</dbReference>
<evidence type="ECO:0000313" key="2">
    <source>
        <dbReference type="Proteomes" id="UP000044625"/>
    </source>
</evidence>
<dbReference type="Proteomes" id="UP000044625">
    <property type="component" value="Unassembled WGS sequence"/>
</dbReference>
<proteinExistence type="predicted"/>
<reference evidence="1 2" key="1">
    <citation type="submission" date="2015-03" db="EMBL/GenBank/DDBJ databases">
        <authorList>
            <consortium name="Pathogen Informatics"/>
            <person name="Murphy D."/>
        </authorList>
    </citation>
    <scope>NUCLEOTIDE SEQUENCE [LARGE SCALE GENOMIC DNA]</scope>
    <source>
        <strain evidence="2">type strain: CIP110230</strain>
    </source>
</reference>
<organism evidence="1 2">
    <name type="scientific">Yersinia pekkanenii</name>
    <dbReference type="NCBI Taxonomy" id="1288385"/>
    <lineage>
        <taxon>Bacteria</taxon>
        <taxon>Pseudomonadati</taxon>
        <taxon>Pseudomonadota</taxon>
        <taxon>Gammaproteobacteria</taxon>
        <taxon>Enterobacterales</taxon>
        <taxon>Yersiniaceae</taxon>
        <taxon>Yersinia</taxon>
    </lineage>
</organism>
<protein>
    <submittedName>
        <fullName evidence="1">Uncharacterized protein</fullName>
    </submittedName>
</protein>
<keyword evidence="2" id="KW-1185">Reference proteome</keyword>
<sequence length="72" mass="7574">MITGQVSGDLHPFTVRAGAIERGIVQYTVAIDFDTRTGVRGAVHRAVSDGTTQLHAITFRGFAVDGGIAFIG</sequence>
<name>A0ABP1ZXS5_9GAMM</name>
<comment type="caution">
    <text evidence="1">The sequence shown here is derived from an EMBL/GenBank/DDBJ whole genome shotgun (WGS) entry which is preliminary data.</text>
</comment>
<gene>
    <name evidence="1" type="ORF">ERS137968_04968</name>
</gene>